<protein>
    <submittedName>
        <fullName evidence="1">Uncharacterized protein</fullName>
    </submittedName>
</protein>
<name>A0A562KES9_SPHWJ</name>
<gene>
    <name evidence="1" type="ORF">IQ35_02044</name>
</gene>
<accession>A0A562KES9</accession>
<reference evidence="1 2" key="1">
    <citation type="journal article" date="2015" name="Stand. Genomic Sci.">
        <title>Genomic Encyclopedia of Bacterial and Archaeal Type Strains, Phase III: the genomes of soil and plant-associated and newly described type strains.</title>
        <authorList>
            <person name="Whitman W.B."/>
            <person name="Woyke T."/>
            <person name="Klenk H.P."/>
            <person name="Zhou Y."/>
            <person name="Lilburn T.G."/>
            <person name="Beck B.J."/>
            <person name="De Vos P."/>
            <person name="Vandamme P."/>
            <person name="Eisen J.A."/>
            <person name="Garrity G."/>
            <person name="Hugenholtz P."/>
            <person name="Kyrpides N.C."/>
        </authorList>
    </citation>
    <scope>NUCLEOTIDE SEQUENCE [LARGE SCALE GENOMIC DNA]</scope>
    <source>
        <strain evidence="1 2">CGMCC 1.7748</strain>
    </source>
</reference>
<proteinExistence type="predicted"/>
<keyword evidence="2" id="KW-1185">Reference proteome</keyword>
<evidence type="ECO:0000313" key="1">
    <source>
        <dbReference type="EMBL" id="TWH93834.1"/>
    </source>
</evidence>
<comment type="caution">
    <text evidence="1">The sequence shown here is derived from an EMBL/GenBank/DDBJ whole genome shotgun (WGS) entry which is preliminary data.</text>
</comment>
<dbReference type="EMBL" id="VLKK01000006">
    <property type="protein sequence ID" value="TWH93834.1"/>
    <property type="molecule type" value="Genomic_DNA"/>
</dbReference>
<sequence length="161" mass="18376">MPRDLLPPEPASREKALQSAHIFRSKLIERCAQVERWIAQMMASITPATSGKSRPALVLLGNRLDEIRDLARKSPERFKNPGRIIEKMDQFQIYSELRSELAHATTEVLVLEDGSVQIQFDNAGLVHPLIERRIILNEDKMREIANSLASLVNQIRQLELK</sequence>
<organism evidence="1 2">
    <name type="scientific">Sphingobium wenxiniae (strain DSM 21828 / CGMCC 1.7748 / JZ-1)</name>
    <dbReference type="NCBI Taxonomy" id="595605"/>
    <lineage>
        <taxon>Bacteria</taxon>
        <taxon>Pseudomonadati</taxon>
        <taxon>Pseudomonadota</taxon>
        <taxon>Alphaproteobacteria</taxon>
        <taxon>Sphingomonadales</taxon>
        <taxon>Sphingomonadaceae</taxon>
        <taxon>Sphingobium</taxon>
    </lineage>
</organism>
<evidence type="ECO:0000313" key="2">
    <source>
        <dbReference type="Proteomes" id="UP000316624"/>
    </source>
</evidence>
<dbReference type="AlphaFoldDB" id="A0A562KES9"/>
<dbReference type="Proteomes" id="UP000316624">
    <property type="component" value="Unassembled WGS sequence"/>
</dbReference>